<evidence type="ECO:0000313" key="3">
    <source>
        <dbReference type="Proteomes" id="UP001210925"/>
    </source>
</evidence>
<dbReference type="AlphaFoldDB" id="A0AAD5UCL8"/>
<evidence type="ECO:0000313" key="2">
    <source>
        <dbReference type="EMBL" id="KAJ3254219.1"/>
    </source>
</evidence>
<dbReference type="EMBL" id="JADGKB010000090">
    <property type="protein sequence ID" value="KAJ3254219.1"/>
    <property type="molecule type" value="Genomic_DNA"/>
</dbReference>
<reference evidence="2" key="1">
    <citation type="submission" date="2020-05" db="EMBL/GenBank/DDBJ databases">
        <title>Phylogenomic resolution of chytrid fungi.</title>
        <authorList>
            <person name="Stajich J.E."/>
            <person name="Amses K."/>
            <person name="Simmons R."/>
            <person name="Seto K."/>
            <person name="Myers J."/>
            <person name="Bonds A."/>
            <person name="Quandt C.A."/>
            <person name="Barry K."/>
            <person name="Liu P."/>
            <person name="Grigoriev I."/>
            <person name="Longcore J.E."/>
            <person name="James T.Y."/>
        </authorList>
    </citation>
    <scope>NUCLEOTIDE SEQUENCE</scope>
    <source>
        <strain evidence="2">PLAUS21</strain>
    </source>
</reference>
<keyword evidence="1" id="KW-0472">Membrane</keyword>
<gene>
    <name evidence="2" type="ORF">HK103_007464</name>
</gene>
<keyword evidence="1" id="KW-1133">Transmembrane helix</keyword>
<accession>A0AAD5UCL8</accession>
<keyword evidence="1" id="KW-0812">Transmembrane</keyword>
<feature type="transmembrane region" description="Helical" evidence="1">
    <location>
        <begin position="6"/>
        <end position="24"/>
    </location>
</feature>
<evidence type="ECO:0000256" key="1">
    <source>
        <dbReference type="SAM" id="Phobius"/>
    </source>
</evidence>
<comment type="caution">
    <text evidence="2">The sequence shown here is derived from an EMBL/GenBank/DDBJ whole genome shotgun (WGS) entry which is preliminary data.</text>
</comment>
<keyword evidence="3" id="KW-1185">Reference proteome</keyword>
<sequence length="160" mass="17608">MMYAEIVVYFVTMFGYLVYLGNLGQPNPSDIINMLVKFQNLSSNLALDISRGAIEASGLLKLVVVADIIVCYIGLFLYVISEMTLTGTTQIALASIGATIGESHCLTITLIFKLVRDMNRKSSQALDLTANQTTNATVTITNTTEIIYKEREKPKLFILS</sequence>
<feature type="transmembrane region" description="Helical" evidence="1">
    <location>
        <begin position="59"/>
        <end position="79"/>
    </location>
</feature>
<organism evidence="2 3">
    <name type="scientific">Boothiomyces macroporosus</name>
    <dbReference type="NCBI Taxonomy" id="261099"/>
    <lineage>
        <taxon>Eukaryota</taxon>
        <taxon>Fungi</taxon>
        <taxon>Fungi incertae sedis</taxon>
        <taxon>Chytridiomycota</taxon>
        <taxon>Chytridiomycota incertae sedis</taxon>
        <taxon>Chytridiomycetes</taxon>
        <taxon>Rhizophydiales</taxon>
        <taxon>Terramycetaceae</taxon>
        <taxon>Boothiomyces</taxon>
    </lineage>
</organism>
<feature type="transmembrane region" description="Helical" evidence="1">
    <location>
        <begin position="91"/>
        <end position="112"/>
    </location>
</feature>
<proteinExistence type="predicted"/>
<name>A0AAD5UCL8_9FUNG</name>
<dbReference type="Proteomes" id="UP001210925">
    <property type="component" value="Unassembled WGS sequence"/>
</dbReference>
<protein>
    <submittedName>
        <fullName evidence="2">Uncharacterized protein</fullName>
    </submittedName>
</protein>